<protein>
    <recommendedName>
        <fullName evidence="4">HTH araC/xylS-type domain-containing protein</fullName>
    </recommendedName>
</protein>
<dbReference type="PANTHER" id="PTHR46796">
    <property type="entry name" value="HTH-TYPE TRANSCRIPTIONAL ACTIVATOR RHAS-RELATED"/>
    <property type="match status" value="1"/>
</dbReference>
<dbReference type="PROSITE" id="PS00041">
    <property type="entry name" value="HTH_ARAC_FAMILY_1"/>
    <property type="match status" value="1"/>
</dbReference>
<dbReference type="Gene3D" id="1.10.10.60">
    <property type="entry name" value="Homeodomain-like"/>
    <property type="match status" value="1"/>
</dbReference>
<dbReference type="STRING" id="486698.AWC22_06020"/>
<dbReference type="EMBL" id="LQPQ01000241">
    <property type="protein sequence ID" value="ORW59627.1"/>
    <property type="molecule type" value="Genomic_DNA"/>
</dbReference>
<proteinExistence type="predicted"/>
<dbReference type="SMART" id="SM00342">
    <property type="entry name" value="HTH_ARAC"/>
    <property type="match status" value="1"/>
</dbReference>
<evidence type="ECO:0000313" key="5">
    <source>
        <dbReference type="EMBL" id="ORW59627.1"/>
    </source>
</evidence>
<dbReference type="Proteomes" id="UP000193087">
    <property type="component" value="Unassembled WGS sequence"/>
</dbReference>
<dbReference type="OrthoDB" id="5464689at2"/>
<comment type="caution">
    <text evidence="5">The sequence shown here is derived from an EMBL/GenBank/DDBJ whole genome shotgun (WGS) entry which is preliminary data.</text>
</comment>
<dbReference type="InterPro" id="IPR050204">
    <property type="entry name" value="AraC_XylS_family_regulators"/>
</dbReference>
<dbReference type="GeneID" id="93496534"/>
<keyword evidence="2" id="KW-0238">DNA-binding</keyword>
<name>A0A1X2B7U2_9MYCO</name>
<evidence type="ECO:0000313" key="6">
    <source>
        <dbReference type="Proteomes" id="UP000193087"/>
    </source>
</evidence>
<accession>A0A1X2B7U2</accession>
<evidence type="ECO:0000256" key="3">
    <source>
        <dbReference type="ARBA" id="ARBA00023163"/>
    </source>
</evidence>
<dbReference type="PROSITE" id="PS01124">
    <property type="entry name" value="HTH_ARAC_FAMILY_2"/>
    <property type="match status" value="1"/>
</dbReference>
<dbReference type="SUPFAM" id="SSF46689">
    <property type="entry name" value="Homeodomain-like"/>
    <property type="match status" value="2"/>
</dbReference>
<keyword evidence="3" id="KW-0804">Transcription</keyword>
<evidence type="ECO:0000259" key="4">
    <source>
        <dbReference type="PROSITE" id="PS01124"/>
    </source>
</evidence>
<keyword evidence="6" id="KW-1185">Reference proteome</keyword>
<dbReference type="RefSeq" id="WP_085253232.1">
    <property type="nucleotide sequence ID" value="NZ_CAJMWI010000001.1"/>
</dbReference>
<sequence>MVPGNPVSTLLVDTDDLGEAEVKLSAAISKFRIGTRSGDAPTWTRCSRSHVGSVTIDDAYLTYDMSYDSEPSDKMLLCRVRTGFIDAQYPDWEAGTFGTGEVAAFGVTDGVPFGGHVDRAHYTIVMLDRNMLGKVAALAPGTKSQAVRLTGSAPVSRAANQHMVDAIDYVCHCVAANPQAMEQPLIAGAVERYLAASALATFPNNAPLDATAEDRHDGTPAVVRRAIAFIEENAQAAISVADIAAAVYMTPRALQYAFRRHCECTPMEYVRKVRLQYAHRDLAGSDVLATTVADVARRWGFGHLGRFAAYYRQAYGQSPHDTLRQ</sequence>
<gene>
    <name evidence="5" type="ORF">AWC22_06020</name>
</gene>
<dbReference type="AlphaFoldDB" id="A0A1X2B7U2"/>
<evidence type="ECO:0000256" key="1">
    <source>
        <dbReference type="ARBA" id="ARBA00023015"/>
    </source>
</evidence>
<dbReference type="Pfam" id="PF12833">
    <property type="entry name" value="HTH_18"/>
    <property type="match status" value="1"/>
</dbReference>
<dbReference type="InterPro" id="IPR009057">
    <property type="entry name" value="Homeodomain-like_sf"/>
</dbReference>
<evidence type="ECO:0000256" key="2">
    <source>
        <dbReference type="ARBA" id="ARBA00023125"/>
    </source>
</evidence>
<dbReference type="GO" id="GO:0003700">
    <property type="term" value="F:DNA-binding transcription factor activity"/>
    <property type="evidence" value="ECO:0007669"/>
    <property type="project" value="InterPro"/>
</dbReference>
<dbReference type="InterPro" id="IPR018060">
    <property type="entry name" value="HTH_AraC"/>
</dbReference>
<dbReference type="GO" id="GO:0043565">
    <property type="term" value="F:sequence-specific DNA binding"/>
    <property type="evidence" value="ECO:0007669"/>
    <property type="project" value="InterPro"/>
</dbReference>
<feature type="domain" description="HTH araC/xylS-type" evidence="4">
    <location>
        <begin position="224"/>
        <end position="325"/>
    </location>
</feature>
<reference evidence="5 6" key="1">
    <citation type="submission" date="2016-01" db="EMBL/GenBank/DDBJ databases">
        <title>The new phylogeny of the genus Mycobacterium.</title>
        <authorList>
            <person name="Tarcisio F."/>
            <person name="Conor M."/>
            <person name="Antonella G."/>
            <person name="Elisabetta G."/>
            <person name="Giulia F.S."/>
            <person name="Sara T."/>
            <person name="Anna F."/>
            <person name="Clotilde B."/>
            <person name="Roberto B."/>
            <person name="Veronica D.S."/>
            <person name="Fabio R."/>
            <person name="Monica P."/>
            <person name="Olivier J."/>
            <person name="Enrico T."/>
            <person name="Nicola S."/>
        </authorList>
    </citation>
    <scope>NUCLEOTIDE SEQUENCE [LARGE SCALE GENOMIC DNA]</scope>
    <source>
        <strain evidence="5 6">DSM 45176</strain>
    </source>
</reference>
<dbReference type="InterPro" id="IPR018062">
    <property type="entry name" value="HTH_AraC-typ_CS"/>
</dbReference>
<keyword evidence="1" id="KW-0805">Transcription regulation</keyword>
<dbReference type="PANTHER" id="PTHR46796:SF12">
    <property type="entry name" value="HTH-TYPE DNA-BINDING TRANSCRIPTIONAL ACTIVATOR EUTR"/>
    <property type="match status" value="1"/>
</dbReference>
<organism evidence="5 6">
    <name type="scientific">Mycobacterium riyadhense</name>
    <dbReference type="NCBI Taxonomy" id="486698"/>
    <lineage>
        <taxon>Bacteria</taxon>
        <taxon>Bacillati</taxon>
        <taxon>Actinomycetota</taxon>
        <taxon>Actinomycetes</taxon>
        <taxon>Mycobacteriales</taxon>
        <taxon>Mycobacteriaceae</taxon>
        <taxon>Mycobacterium</taxon>
    </lineage>
</organism>